<dbReference type="EMBL" id="BGPR01000825">
    <property type="protein sequence ID" value="GBM36966.1"/>
    <property type="molecule type" value="Genomic_DNA"/>
</dbReference>
<dbReference type="AlphaFoldDB" id="A0A4Y2F914"/>
<evidence type="ECO:0000313" key="2">
    <source>
        <dbReference type="EMBL" id="GBM36966.1"/>
    </source>
</evidence>
<proteinExistence type="predicted"/>
<organism evidence="2 3">
    <name type="scientific">Araneus ventricosus</name>
    <name type="common">Orbweaver spider</name>
    <name type="synonym">Epeira ventricosa</name>
    <dbReference type="NCBI Taxonomy" id="182803"/>
    <lineage>
        <taxon>Eukaryota</taxon>
        <taxon>Metazoa</taxon>
        <taxon>Ecdysozoa</taxon>
        <taxon>Arthropoda</taxon>
        <taxon>Chelicerata</taxon>
        <taxon>Arachnida</taxon>
        <taxon>Araneae</taxon>
        <taxon>Araneomorphae</taxon>
        <taxon>Entelegynae</taxon>
        <taxon>Araneoidea</taxon>
        <taxon>Araneidae</taxon>
        <taxon>Araneus</taxon>
    </lineage>
</organism>
<name>A0A4Y2F914_ARAVE</name>
<keyword evidence="3" id="KW-1185">Reference proteome</keyword>
<protein>
    <submittedName>
        <fullName evidence="2">Uncharacterized protein</fullName>
    </submittedName>
</protein>
<dbReference type="OrthoDB" id="10417851at2759"/>
<gene>
    <name evidence="2" type="ORF">AVEN_153915_1</name>
</gene>
<evidence type="ECO:0000256" key="1">
    <source>
        <dbReference type="SAM" id="MobiDB-lite"/>
    </source>
</evidence>
<feature type="region of interest" description="Disordered" evidence="1">
    <location>
        <begin position="29"/>
        <end position="49"/>
    </location>
</feature>
<sequence length="184" mass="20858">MNKSSPLTSFCTCLRSIPPKQDGLVASALASSPEVPGSNPSVGMDVRSGSESTLNSRQWQICTSHTVKQTGMDSKHNDCTSSSFQRVVFQVILPSPVLIDDCEEPIRLLYQTAMQDVREMYEHQKWKSESWRELQQLLPQADFVQWMLGMRSDEATFSREGIFNLLNQHVWSDSNPHCTTPRQH</sequence>
<comment type="caution">
    <text evidence="2">The sequence shown here is derived from an EMBL/GenBank/DDBJ whole genome shotgun (WGS) entry which is preliminary data.</text>
</comment>
<dbReference type="Proteomes" id="UP000499080">
    <property type="component" value="Unassembled WGS sequence"/>
</dbReference>
<evidence type="ECO:0000313" key="3">
    <source>
        <dbReference type="Proteomes" id="UP000499080"/>
    </source>
</evidence>
<accession>A0A4Y2F914</accession>
<reference evidence="2 3" key="1">
    <citation type="journal article" date="2019" name="Sci. Rep.">
        <title>Orb-weaving spider Araneus ventricosus genome elucidates the spidroin gene catalogue.</title>
        <authorList>
            <person name="Kono N."/>
            <person name="Nakamura H."/>
            <person name="Ohtoshi R."/>
            <person name="Moran D.A.P."/>
            <person name="Shinohara A."/>
            <person name="Yoshida Y."/>
            <person name="Fujiwara M."/>
            <person name="Mori M."/>
            <person name="Tomita M."/>
            <person name="Arakawa K."/>
        </authorList>
    </citation>
    <scope>NUCLEOTIDE SEQUENCE [LARGE SCALE GENOMIC DNA]</scope>
</reference>